<sequence>MSHGLSDQAAAVLGVMADKAPEVFAATVRFLPAITAAHEAGTVPPGATPTDQWGDVFDTAVPGAPVIVEWFSG</sequence>
<keyword evidence="2" id="KW-1185">Reference proteome</keyword>
<reference evidence="1 2" key="1">
    <citation type="submission" date="2015-02" db="EMBL/GenBank/DDBJ databases">
        <authorList>
            <person name="Ju K.-S."/>
            <person name="Doroghazi J.R."/>
            <person name="Metcalf W."/>
        </authorList>
    </citation>
    <scope>NUCLEOTIDE SEQUENCE [LARGE SCALE GENOMIC DNA]</scope>
    <source>
        <strain evidence="1 2">NRRL ISP-5550</strain>
    </source>
</reference>
<dbReference type="EMBL" id="JZWV01000901">
    <property type="protein sequence ID" value="KJY26809.1"/>
    <property type="molecule type" value="Genomic_DNA"/>
</dbReference>
<protein>
    <submittedName>
        <fullName evidence="1">Uncharacterized protein</fullName>
    </submittedName>
</protein>
<evidence type="ECO:0000313" key="1">
    <source>
        <dbReference type="EMBL" id="KJY26809.1"/>
    </source>
</evidence>
<evidence type="ECO:0000313" key="2">
    <source>
        <dbReference type="Proteomes" id="UP000033551"/>
    </source>
</evidence>
<organism evidence="1 2">
    <name type="scientific">Streptomyces katrae</name>
    <dbReference type="NCBI Taxonomy" id="68223"/>
    <lineage>
        <taxon>Bacteria</taxon>
        <taxon>Bacillati</taxon>
        <taxon>Actinomycetota</taxon>
        <taxon>Actinomycetes</taxon>
        <taxon>Kitasatosporales</taxon>
        <taxon>Streptomycetaceae</taxon>
        <taxon>Streptomyces</taxon>
    </lineage>
</organism>
<comment type="caution">
    <text evidence="1">The sequence shown here is derived from an EMBL/GenBank/DDBJ whole genome shotgun (WGS) entry which is preliminary data.</text>
</comment>
<dbReference type="Proteomes" id="UP000033551">
    <property type="component" value="Unassembled WGS sequence"/>
</dbReference>
<feature type="non-terminal residue" evidence="1">
    <location>
        <position position="73"/>
    </location>
</feature>
<accession>A0A0F4IYS1</accession>
<dbReference type="RefSeq" id="WP_045950606.1">
    <property type="nucleotide sequence ID" value="NZ_JZWV01000901.1"/>
</dbReference>
<proteinExistence type="predicted"/>
<dbReference type="AlphaFoldDB" id="A0A0F4IYS1"/>
<name>A0A0F4IYS1_9ACTN</name>
<gene>
    <name evidence="1" type="ORF">VR44_29145</name>
</gene>
<dbReference type="OrthoDB" id="4258503at2"/>